<comment type="caution">
    <text evidence="1">The sequence shown here is derived from an EMBL/GenBank/DDBJ whole genome shotgun (WGS) entry which is preliminary data.</text>
</comment>
<organism evidence="1 2">
    <name type="scientific">Cardiosporidium cionae</name>
    <dbReference type="NCBI Taxonomy" id="476202"/>
    <lineage>
        <taxon>Eukaryota</taxon>
        <taxon>Sar</taxon>
        <taxon>Alveolata</taxon>
        <taxon>Apicomplexa</taxon>
        <taxon>Aconoidasida</taxon>
        <taxon>Nephromycida</taxon>
        <taxon>Cardiosporidium</taxon>
    </lineage>
</organism>
<reference evidence="1 2" key="1">
    <citation type="journal article" date="2020" name="bioRxiv">
        <title>Metabolic contributions of an alphaproteobacterial endosymbiont in the apicomplexan Cardiosporidium cionae.</title>
        <authorList>
            <person name="Hunter E.S."/>
            <person name="Paight C.J."/>
            <person name="Lane C.E."/>
        </authorList>
    </citation>
    <scope>NUCLEOTIDE SEQUENCE [LARGE SCALE GENOMIC DNA]</scope>
    <source>
        <strain evidence="1">ESH_2018</strain>
    </source>
</reference>
<evidence type="ECO:0000313" key="1">
    <source>
        <dbReference type="EMBL" id="KAF8819850.1"/>
    </source>
</evidence>
<keyword evidence="2" id="KW-1185">Reference proteome</keyword>
<evidence type="ECO:0000313" key="2">
    <source>
        <dbReference type="Proteomes" id="UP000823046"/>
    </source>
</evidence>
<proteinExistence type="predicted"/>
<sequence>DKKEFLNQRIQLFQNFFDSIWEIEHEYIIHPDSLECCGKIFLSLIPTYLETTSVASPYRCWSAWGNAHYSSEENSKSLPASSFYIHIFDLKAIFSEAQLHCIFKWMEHCIFLYSTWQAGILADFEKPRAIQDDAKKYLTYWPLKLLQKDASARIDLFCTDFEDSHSLQTITILRNQAYRKIKEVWETKRSNDLTENVSFLTSFIRKIRGWWFSSSSILEQEVESLFDPEKLANAGVKLLGKVL</sequence>
<gene>
    <name evidence="1" type="ORF">IE077_003889</name>
</gene>
<dbReference type="Proteomes" id="UP000823046">
    <property type="component" value="Unassembled WGS sequence"/>
</dbReference>
<accession>A0ABQ7J834</accession>
<protein>
    <submittedName>
        <fullName evidence="1">Uncharacterized protein</fullName>
    </submittedName>
</protein>
<feature type="non-terminal residue" evidence="1">
    <location>
        <position position="1"/>
    </location>
</feature>
<dbReference type="EMBL" id="JADAQX010000579">
    <property type="protein sequence ID" value="KAF8819850.1"/>
    <property type="molecule type" value="Genomic_DNA"/>
</dbReference>
<name>A0ABQ7J834_9APIC</name>
<feature type="non-terminal residue" evidence="1">
    <location>
        <position position="243"/>
    </location>
</feature>